<dbReference type="PANTHER" id="PTHR40074:SF2">
    <property type="entry name" value="O-ACETYLTRANSFERASE WECH"/>
    <property type="match status" value="1"/>
</dbReference>
<comment type="subcellular location">
    <subcellularLocation>
        <location evidence="1">Cell membrane</location>
        <topology evidence="1">Multi-pass membrane protein</topology>
    </subcellularLocation>
</comment>
<feature type="domain" description="Acyltransferase 3" evidence="8">
    <location>
        <begin position="14"/>
        <end position="345"/>
    </location>
</feature>
<comment type="similarity">
    <text evidence="2">Belongs to the acyltransferase 3 family.</text>
</comment>
<evidence type="ECO:0000256" key="3">
    <source>
        <dbReference type="ARBA" id="ARBA00022475"/>
    </source>
</evidence>
<keyword evidence="5 7" id="KW-1133">Transmembrane helix</keyword>
<keyword evidence="9" id="KW-0808">Transferase</keyword>
<feature type="transmembrane region" description="Helical" evidence="7">
    <location>
        <begin position="165"/>
        <end position="183"/>
    </location>
</feature>
<dbReference type="GO" id="GO:0005886">
    <property type="term" value="C:plasma membrane"/>
    <property type="evidence" value="ECO:0007669"/>
    <property type="project" value="UniProtKB-SubCell"/>
</dbReference>
<feature type="transmembrane region" description="Helical" evidence="7">
    <location>
        <begin position="198"/>
        <end position="215"/>
    </location>
</feature>
<dbReference type="PANTHER" id="PTHR40074">
    <property type="entry name" value="O-ACETYLTRANSFERASE WECH"/>
    <property type="match status" value="1"/>
</dbReference>
<keyword evidence="6 7" id="KW-0472">Membrane</keyword>
<gene>
    <name evidence="9" type="ORF">BDD14_6224</name>
</gene>
<feature type="transmembrane region" description="Helical" evidence="7">
    <location>
        <begin position="330"/>
        <end position="352"/>
    </location>
</feature>
<feature type="transmembrane region" description="Helical" evidence="7">
    <location>
        <begin position="260"/>
        <end position="282"/>
    </location>
</feature>
<keyword evidence="4 7" id="KW-0812">Transmembrane</keyword>
<dbReference type="AlphaFoldDB" id="A0A4Q7XZ25"/>
<proteinExistence type="inferred from homology"/>
<name>A0A4Q7XZ25_9BACT</name>
<evidence type="ECO:0000256" key="5">
    <source>
        <dbReference type="ARBA" id="ARBA00022989"/>
    </source>
</evidence>
<organism evidence="9 10">
    <name type="scientific">Edaphobacter modestus</name>
    <dbReference type="NCBI Taxonomy" id="388466"/>
    <lineage>
        <taxon>Bacteria</taxon>
        <taxon>Pseudomonadati</taxon>
        <taxon>Acidobacteriota</taxon>
        <taxon>Terriglobia</taxon>
        <taxon>Terriglobales</taxon>
        <taxon>Acidobacteriaceae</taxon>
        <taxon>Edaphobacter</taxon>
    </lineage>
</organism>
<comment type="caution">
    <text evidence="9">The sequence shown here is derived from an EMBL/GenBank/DDBJ whole genome shotgun (WGS) entry which is preliminary data.</text>
</comment>
<sequence length="360" mass="41321">MNTSAPPIHTRHRGFDLLRVIAIYMVMQIHTGEFEYIAPDGTVLHTAGAWAVGWTNSLLRVCVPLFVMITGFFLFPVGDERKFFRKRFTRVLIPFVIWCAVYAFYYYAQGAISLQTALLNIARIPVNYGTEVGHLWFVYMLMAIYLIAPVFSPWIVSASRKSMELFLVLWAITLLLPFIHLFVSEVWGECYWNATPTLYYFSGFIGYAVLAAYTKRFWMAPSLRLDWVAIGMVVAGYSVTLSGFLYRLRHEHEVKSLELTWNFTTLNVAVMTAGIFLLFRNLRADRGNSLLWRIIDDLSRMSYGMYLAHIIVLNAIHSLVAPLIENPFLRIPTIAFTTFVITYLAVKLLSLLPWSKYLVG</sequence>
<dbReference type="EMBL" id="SHKW01000007">
    <property type="protein sequence ID" value="RZU29630.1"/>
    <property type="molecule type" value="Genomic_DNA"/>
</dbReference>
<dbReference type="Pfam" id="PF01757">
    <property type="entry name" value="Acyl_transf_3"/>
    <property type="match status" value="1"/>
</dbReference>
<keyword evidence="3" id="KW-1003">Cell membrane</keyword>
<evidence type="ECO:0000256" key="1">
    <source>
        <dbReference type="ARBA" id="ARBA00004651"/>
    </source>
</evidence>
<feature type="transmembrane region" description="Helical" evidence="7">
    <location>
        <begin position="303"/>
        <end position="324"/>
    </location>
</feature>
<dbReference type="InterPro" id="IPR002656">
    <property type="entry name" value="Acyl_transf_3_dom"/>
</dbReference>
<dbReference type="GO" id="GO:0016413">
    <property type="term" value="F:O-acetyltransferase activity"/>
    <property type="evidence" value="ECO:0007669"/>
    <property type="project" value="TreeGrafter"/>
</dbReference>
<reference evidence="9 10" key="1">
    <citation type="submission" date="2019-02" db="EMBL/GenBank/DDBJ databases">
        <title>Genomic Encyclopedia of Archaeal and Bacterial Type Strains, Phase II (KMG-II): from individual species to whole genera.</title>
        <authorList>
            <person name="Goeker M."/>
        </authorList>
    </citation>
    <scope>NUCLEOTIDE SEQUENCE [LARGE SCALE GENOMIC DNA]</scope>
    <source>
        <strain evidence="9 10">DSM 18101</strain>
    </source>
</reference>
<feature type="transmembrane region" description="Helical" evidence="7">
    <location>
        <begin position="136"/>
        <end position="156"/>
    </location>
</feature>
<evidence type="ECO:0000259" key="8">
    <source>
        <dbReference type="Pfam" id="PF01757"/>
    </source>
</evidence>
<keyword evidence="9" id="KW-0012">Acyltransferase</keyword>
<feature type="transmembrane region" description="Helical" evidence="7">
    <location>
        <begin position="58"/>
        <end position="77"/>
    </location>
</feature>
<protein>
    <submittedName>
        <fullName evidence="9">Surface polysaccharide O-acyltransferase-like enzyme</fullName>
    </submittedName>
</protein>
<feature type="transmembrane region" description="Helical" evidence="7">
    <location>
        <begin position="227"/>
        <end position="248"/>
    </location>
</feature>
<keyword evidence="10" id="KW-1185">Reference proteome</keyword>
<dbReference type="RefSeq" id="WP_242618376.1">
    <property type="nucleotide sequence ID" value="NZ_SHKW01000007.1"/>
</dbReference>
<evidence type="ECO:0000256" key="7">
    <source>
        <dbReference type="SAM" id="Phobius"/>
    </source>
</evidence>
<evidence type="ECO:0000256" key="2">
    <source>
        <dbReference type="ARBA" id="ARBA00007400"/>
    </source>
</evidence>
<feature type="transmembrane region" description="Helical" evidence="7">
    <location>
        <begin position="89"/>
        <end position="108"/>
    </location>
</feature>
<evidence type="ECO:0000313" key="9">
    <source>
        <dbReference type="EMBL" id="RZU29630.1"/>
    </source>
</evidence>
<accession>A0A4Q7XZ25</accession>
<evidence type="ECO:0000313" key="10">
    <source>
        <dbReference type="Proteomes" id="UP000292958"/>
    </source>
</evidence>
<dbReference type="Proteomes" id="UP000292958">
    <property type="component" value="Unassembled WGS sequence"/>
</dbReference>
<evidence type="ECO:0000256" key="6">
    <source>
        <dbReference type="ARBA" id="ARBA00023136"/>
    </source>
</evidence>
<evidence type="ECO:0000256" key="4">
    <source>
        <dbReference type="ARBA" id="ARBA00022692"/>
    </source>
</evidence>
<dbReference type="GO" id="GO:0009246">
    <property type="term" value="P:enterobacterial common antigen biosynthetic process"/>
    <property type="evidence" value="ECO:0007669"/>
    <property type="project" value="TreeGrafter"/>
</dbReference>